<sequence>MSKLTKVSKTALSELDAWIEGIGKNRIEAAGSSVSEFKFAKCRVRQLKGPNYFPELGGCSTEDSKNPDVGSVVYWMIRDQRVQGNINHPFRFPFILRTSLCN</sequence>
<dbReference type="EMBL" id="UZAN01057917">
    <property type="protein sequence ID" value="VDP91843.1"/>
    <property type="molecule type" value="Genomic_DNA"/>
</dbReference>
<gene>
    <name evidence="1" type="ORF">ECPE_LOCUS14571</name>
</gene>
<reference evidence="3" key="1">
    <citation type="submission" date="2016-06" db="UniProtKB">
        <authorList>
            <consortium name="WormBaseParasite"/>
        </authorList>
    </citation>
    <scope>IDENTIFICATION</scope>
</reference>
<keyword evidence="2" id="KW-1185">Reference proteome</keyword>
<evidence type="ECO:0000313" key="3">
    <source>
        <dbReference type="WBParaSite" id="ECPE_0001461301-mRNA-1"/>
    </source>
</evidence>
<reference evidence="1 2" key="2">
    <citation type="submission" date="2018-11" db="EMBL/GenBank/DDBJ databases">
        <authorList>
            <consortium name="Pathogen Informatics"/>
        </authorList>
    </citation>
    <scope>NUCLEOTIDE SEQUENCE [LARGE SCALE GENOMIC DNA]</scope>
    <source>
        <strain evidence="1 2">Egypt</strain>
    </source>
</reference>
<name>A0A183B5T8_9TREM</name>
<dbReference type="WBParaSite" id="ECPE_0001461301-mRNA-1">
    <property type="protein sequence ID" value="ECPE_0001461301-mRNA-1"/>
    <property type="gene ID" value="ECPE_0001461301"/>
</dbReference>
<dbReference type="AlphaFoldDB" id="A0A183B5T8"/>
<evidence type="ECO:0000313" key="1">
    <source>
        <dbReference type="EMBL" id="VDP91843.1"/>
    </source>
</evidence>
<dbReference type="OrthoDB" id="496749at2759"/>
<evidence type="ECO:0000313" key="2">
    <source>
        <dbReference type="Proteomes" id="UP000272942"/>
    </source>
</evidence>
<protein>
    <submittedName>
        <fullName evidence="3">Transposase</fullName>
    </submittedName>
</protein>
<proteinExistence type="predicted"/>
<dbReference type="Proteomes" id="UP000272942">
    <property type="component" value="Unassembled WGS sequence"/>
</dbReference>
<accession>A0A183B5T8</accession>
<organism evidence="3">
    <name type="scientific">Echinostoma caproni</name>
    <dbReference type="NCBI Taxonomy" id="27848"/>
    <lineage>
        <taxon>Eukaryota</taxon>
        <taxon>Metazoa</taxon>
        <taxon>Spiralia</taxon>
        <taxon>Lophotrochozoa</taxon>
        <taxon>Platyhelminthes</taxon>
        <taxon>Trematoda</taxon>
        <taxon>Digenea</taxon>
        <taxon>Plagiorchiida</taxon>
        <taxon>Echinostomata</taxon>
        <taxon>Echinostomatoidea</taxon>
        <taxon>Echinostomatidae</taxon>
        <taxon>Echinostoma</taxon>
    </lineage>
</organism>